<evidence type="ECO:0000256" key="4">
    <source>
        <dbReference type="ARBA" id="ARBA00022679"/>
    </source>
</evidence>
<evidence type="ECO:0000259" key="9">
    <source>
        <dbReference type="Pfam" id="PF04095"/>
    </source>
</evidence>
<comment type="caution">
    <text evidence="11">The sequence shown here is derived from an EMBL/GenBank/DDBJ whole genome shotgun (WGS) entry which is preliminary data.</text>
</comment>
<dbReference type="PANTHER" id="PTHR43816">
    <property type="entry name" value="NICOTINAMIDE PHOSPHORIBOSYLTRANSFERASE"/>
    <property type="match status" value="1"/>
</dbReference>
<evidence type="ECO:0000256" key="3">
    <source>
        <dbReference type="ARBA" id="ARBA00022676"/>
    </source>
</evidence>
<evidence type="ECO:0000256" key="2">
    <source>
        <dbReference type="ARBA" id="ARBA00022642"/>
    </source>
</evidence>
<dbReference type="Gene3D" id="3.20.20.70">
    <property type="entry name" value="Aldolase class I"/>
    <property type="match status" value="1"/>
</dbReference>
<keyword evidence="3 11" id="KW-0328">Glycosyltransferase</keyword>
<evidence type="ECO:0000313" key="11">
    <source>
        <dbReference type="EMBL" id="GGX22494.1"/>
    </source>
</evidence>
<dbReference type="InterPro" id="IPR041525">
    <property type="entry name" value="N/Namide_PRibTrfase"/>
</dbReference>
<evidence type="ECO:0000256" key="7">
    <source>
        <dbReference type="ARBA" id="ARBA00035036"/>
    </source>
</evidence>
<dbReference type="CDD" id="cd01569">
    <property type="entry name" value="PBEF_like"/>
    <property type="match status" value="1"/>
</dbReference>
<dbReference type="GO" id="GO:0016757">
    <property type="term" value="F:glycosyltransferase activity"/>
    <property type="evidence" value="ECO:0007669"/>
    <property type="project" value="UniProtKB-KW"/>
</dbReference>
<dbReference type="PIRSF" id="PIRSF005943">
    <property type="entry name" value="NMPRT"/>
    <property type="match status" value="1"/>
</dbReference>
<organism evidence="11 12">
    <name type="scientific">Undibacterium macrobrachii</name>
    <dbReference type="NCBI Taxonomy" id="1119058"/>
    <lineage>
        <taxon>Bacteria</taxon>
        <taxon>Pseudomonadati</taxon>
        <taxon>Pseudomonadota</taxon>
        <taxon>Betaproteobacteria</taxon>
        <taxon>Burkholderiales</taxon>
        <taxon>Oxalobacteraceae</taxon>
        <taxon>Undibacterium</taxon>
    </lineage>
</organism>
<evidence type="ECO:0000256" key="6">
    <source>
        <dbReference type="ARBA" id="ARBA00035024"/>
    </source>
</evidence>
<evidence type="ECO:0000313" key="12">
    <source>
        <dbReference type="Proteomes" id="UP000620127"/>
    </source>
</evidence>
<feature type="domain" description="Nicotinate/nicotinamide phosphoribosyltransferase" evidence="9">
    <location>
        <begin position="183"/>
        <end position="451"/>
    </location>
</feature>
<keyword evidence="2" id="KW-0662">Pyridine nucleotide biosynthesis</keyword>
<dbReference type="SUPFAM" id="SSF51690">
    <property type="entry name" value="Nicotinate/Quinolinate PRTase C-terminal domain-like"/>
    <property type="match status" value="1"/>
</dbReference>
<sequence>MKLNPAIAIDGYKVDHRRQYPDNTEVVFSNLTARTSRREYTDHVVFFGLQYFIKNFLIKSWNEDFFNQPKEEVLRRFERRINNYLGPNNVGTQHIADLHHLGYLPIKIMALPEGAVYPLRVPCLVIFNTDERFFWLTNYLETILSTNVWGMCTSATTAHQYKKILTSYALETDGSAEFVNWQGHDFSFRGMFGAEAAAMSGAAHLLSFTGTDTIPAIDFLEDYYGANSDLELVGGSVAATEHSVMCAGGMENELETFRRLIQDIYPSGIVSIVSDSWDFWQVMTDFTVKLKEQILARDGKVVFRPDTGCPVKMICGDADAPIGSPEHKGAIECLWEVFGGSETAKGYKLLDPHVGLIYGDSITIERAMAICAGLKAKGFASTNVVFGVGSYTYQYVTRDTDGYAVKATFAKIAGEDREIFKAPKTGDGTKNSAKGLVAVYKDTDGEYYLKDQVSWHEVNHCEFATVFENGKLSNEVTLAEVRARLASNIGSDKL</sequence>
<evidence type="ECO:0000256" key="1">
    <source>
        <dbReference type="ARBA" id="ARBA00010897"/>
    </source>
</evidence>
<name>A0ABQ2XLI5_9BURK</name>
<dbReference type="EMBL" id="BMYT01000006">
    <property type="protein sequence ID" value="GGX22494.1"/>
    <property type="molecule type" value="Genomic_DNA"/>
</dbReference>
<comment type="pathway">
    <text evidence="5">Cofactor biosynthesis; NAD(+) biosynthesis; nicotinamide D-ribonucleotide from 5-phospho-alpha-D-ribose 1-diphosphate and nicotinamide: step 1/1.</text>
</comment>
<dbReference type="Pfam" id="PF04095">
    <property type="entry name" value="NAPRTase"/>
    <property type="match status" value="1"/>
</dbReference>
<proteinExistence type="inferred from homology"/>
<dbReference type="EC" id="2.4.2.12" evidence="6"/>
<accession>A0ABQ2XLI5</accession>
<reference evidence="12" key="1">
    <citation type="journal article" date="2019" name="Int. J. Syst. Evol. Microbiol.">
        <title>The Global Catalogue of Microorganisms (GCM) 10K type strain sequencing project: providing services to taxonomists for standard genome sequencing and annotation.</title>
        <authorList>
            <consortium name="The Broad Institute Genomics Platform"/>
            <consortium name="The Broad Institute Genome Sequencing Center for Infectious Disease"/>
            <person name="Wu L."/>
            <person name="Ma J."/>
        </authorList>
    </citation>
    <scope>NUCLEOTIDE SEQUENCE [LARGE SCALE GENOMIC DNA]</scope>
    <source>
        <strain evidence="12">KCTC 23916</strain>
    </source>
</reference>
<dbReference type="NCBIfam" id="NF006629">
    <property type="entry name" value="PRK09198.1"/>
    <property type="match status" value="1"/>
</dbReference>
<dbReference type="Proteomes" id="UP000620127">
    <property type="component" value="Unassembled WGS sequence"/>
</dbReference>
<dbReference type="InterPro" id="IPR013785">
    <property type="entry name" value="Aldolase_TIM"/>
</dbReference>
<feature type="domain" description="Nicotinamide phosphoribosyltransferase N-terminal" evidence="10">
    <location>
        <begin position="6"/>
        <end position="108"/>
    </location>
</feature>
<keyword evidence="12" id="KW-1185">Reference proteome</keyword>
<dbReference type="InterPro" id="IPR036068">
    <property type="entry name" value="Nicotinate_pribotase-like_C"/>
</dbReference>
<dbReference type="RefSeq" id="WP_189347051.1">
    <property type="nucleotide sequence ID" value="NZ_BMYT01000006.1"/>
</dbReference>
<dbReference type="Pfam" id="PF18127">
    <property type="entry name" value="NAMPT_N"/>
    <property type="match status" value="1"/>
</dbReference>
<gene>
    <name evidence="11" type="primary">nadV</name>
    <name evidence="11" type="ORF">GCM10011282_30660</name>
</gene>
<comment type="similarity">
    <text evidence="1">Belongs to the NAPRTase family.</text>
</comment>
<evidence type="ECO:0000259" key="10">
    <source>
        <dbReference type="Pfam" id="PF18127"/>
    </source>
</evidence>
<evidence type="ECO:0000256" key="8">
    <source>
        <dbReference type="ARBA" id="ARBA00047835"/>
    </source>
</evidence>
<dbReference type="PANTHER" id="PTHR43816:SF1">
    <property type="entry name" value="NICOTINAMIDE PHOSPHORIBOSYLTRANSFERASE"/>
    <property type="match status" value="1"/>
</dbReference>
<dbReference type="InterPro" id="IPR016471">
    <property type="entry name" value="Nicotinamide_PRibTrfase"/>
</dbReference>
<keyword evidence="4" id="KW-0808">Transferase</keyword>
<protein>
    <recommendedName>
        <fullName evidence="7">Nicotinamide phosphoribosyltransferase</fullName>
        <ecNumber evidence="6">2.4.2.12</ecNumber>
    </recommendedName>
</protein>
<dbReference type="InterPro" id="IPR041529">
    <property type="entry name" value="DUF5598"/>
</dbReference>
<comment type="catalytic activity">
    <reaction evidence="8">
        <text>beta-nicotinamide D-ribonucleotide + diphosphate = 5-phospho-alpha-D-ribose 1-diphosphate + nicotinamide + H(+)</text>
        <dbReference type="Rhea" id="RHEA:16149"/>
        <dbReference type="ChEBI" id="CHEBI:14649"/>
        <dbReference type="ChEBI" id="CHEBI:15378"/>
        <dbReference type="ChEBI" id="CHEBI:17154"/>
        <dbReference type="ChEBI" id="CHEBI:33019"/>
        <dbReference type="ChEBI" id="CHEBI:58017"/>
        <dbReference type="EC" id="2.4.2.12"/>
    </reaction>
    <physiologicalReaction direction="right-to-left" evidence="8">
        <dbReference type="Rhea" id="RHEA:16151"/>
    </physiologicalReaction>
</comment>
<evidence type="ECO:0000256" key="5">
    <source>
        <dbReference type="ARBA" id="ARBA00035007"/>
    </source>
</evidence>